<organism evidence="2 3">
    <name type="scientific">Longimicrobium terrae</name>
    <dbReference type="NCBI Taxonomy" id="1639882"/>
    <lineage>
        <taxon>Bacteria</taxon>
        <taxon>Pseudomonadati</taxon>
        <taxon>Gemmatimonadota</taxon>
        <taxon>Longimicrobiia</taxon>
        <taxon>Longimicrobiales</taxon>
        <taxon>Longimicrobiaceae</taxon>
        <taxon>Longimicrobium</taxon>
    </lineage>
</organism>
<evidence type="ECO:0000313" key="3">
    <source>
        <dbReference type="Proteomes" id="UP000582837"/>
    </source>
</evidence>
<accession>A0A841H4Q9</accession>
<feature type="region of interest" description="Disordered" evidence="1">
    <location>
        <begin position="1"/>
        <end position="69"/>
    </location>
</feature>
<feature type="compositionally biased region" description="Basic and acidic residues" evidence="1">
    <location>
        <begin position="33"/>
        <end position="47"/>
    </location>
</feature>
<dbReference type="RefSeq" id="WP_170038670.1">
    <property type="nucleotide sequence ID" value="NZ_JABDTL010000002.1"/>
</dbReference>
<reference evidence="2 3" key="1">
    <citation type="submission" date="2020-08" db="EMBL/GenBank/DDBJ databases">
        <title>Genomic Encyclopedia of Type Strains, Phase IV (KMG-IV): sequencing the most valuable type-strain genomes for metagenomic binning, comparative biology and taxonomic classification.</title>
        <authorList>
            <person name="Goeker M."/>
        </authorList>
    </citation>
    <scope>NUCLEOTIDE SEQUENCE [LARGE SCALE GENOMIC DNA]</scope>
    <source>
        <strain evidence="2 3">DSM 29007</strain>
    </source>
</reference>
<feature type="compositionally biased region" description="Polar residues" evidence="1">
    <location>
        <begin position="59"/>
        <end position="69"/>
    </location>
</feature>
<protein>
    <submittedName>
        <fullName evidence="2">Uncharacterized protein</fullName>
    </submittedName>
</protein>
<dbReference type="Proteomes" id="UP000582837">
    <property type="component" value="Unassembled WGS sequence"/>
</dbReference>
<evidence type="ECO:0000256" key="1">
    <source>
        <dbReference type="SAM" id="MobiDB-lite"/>
    </source>
</evidence>
<proteinExistence type="predicted"/>
<dbReference type="EMBL" id="JACHIA010000022">
    <property type="protein sequence ID" value="MBB6073215.1"/>
    <property type="molecule type" value="Genomic_DNA"/>
</dbReference>
<sequence>MTDINRRRARDPVHDRGMTRRAPSSDASAEDSDDHHRDHPTTPEREISMVIRGAPDKSSIGSPGDQSAG</sequence>
<comment type="caution">
    <text evidence="2">The sequence shown here is derived from an EMBL/GenBank/DDBJ whole genome shotgun (WGS) entry which is preliminary data.</text>
</comment>
<feature type="compositionally biased region" description="Basic and acidic residues" evidence="1">
    <location>
        <begin position="1"/>
        <end position="18"/>
    </location>
</feature>
<dbReference type="AlphaFoldDB" id="A0A841H4Q9"/>
<evidence type="ECO:0000313" key="2">
    <source>
        <dbReference type="EMBL" id="MBB6073215.1"/>
    </source>
</evidence>
<gene>
    <name evidence="2" type="ORF">HNQ61_004882</name>
</gene>
<name>A0A841H4Q9_9BACT</name>
<keyword evidence="3" id="KW-1185">Reference proteome</keyword>